<gene>
    <name evidence="2" type="ORF">FDK13_27755</name>
</gene>
<proteinExistence type="predicted"/>
<accession>A0A4U6CU87</accession>
<feature type="chain" id="PRO_5020254342" description="DUF4369 domain-containing protein" evidence="1">
    <location>
        <begin position="24"/>
        <end position="152"/>
    </location>
</feature>
<comment type="caution">
    <text evidence="2">The sequence shown here is derived from an EMBL/GenBank/DDBJ whole genome shotgun (WGS) entry which is preliminary data.</text>
</comment>
<organism evidence="2 3">
    <name type="scientific">Dyadobacter frigoris</name>
    <dbReference type="NCBI Taxonomy" id="2576211"/>
    <lineage>
        <taxon>Bacteria</taxon>
        <taxon>Pseudomonadati</taxon>
        <taxon>Bacteroidota</taxon>
        <taxon>Cytophagia</taxon>
        <taxon>Cytophagales</taxon>
        <taxon>Spirosomataceae</taxon>
        <taxon>Dyadobacter</taxon>
    </lineage>
</organism>
<dbReference type="OrthoDB" id="960356at2"/>
<evidence type="ECO:0008006" key="4">
    <source>
        <dbReference type="Google" id="ProtNLM"/>
    </source>
</evidence>
<dbReference type="AlphaFoldDB" id="A0A4U6CU87"/>
<protein>
    <recommendedName>
        <fullName evidence="4">DUF4369 domain-containing protein</fullName>
    </recommendedName>
</protein>
<dbReference type="Proteomes" id="UP000304900">
    <property type="component" value="Unassembled WGS sequence"/>
</dbReference>
<sequence length="152" mass="16960">MKNIITKFTMVLICVFTISISDALPKNGTSNGISLLLNGKLAEPENFIHATNGRLTLIDINSKSGPKTELQFFAYLRREGKIVDVNAYAHNFSVRSIELTEILKSAKVGDDIIIEPANKTNISGRKIIYVTYSMLFPVFNWFPFLNKNKGGC</sequence>
<evidence type="ECO:0000256" key="1">
    <source>
        <dbReference type="SAM" id="SignalP"/>
    </source>
</evidence>
<keyword evidence="3" id="KW-1185">Reference proteome</keyword>
<reference evidence="2 3" key="1">
    <citation type="submission" date="2019-05" db="EMBL/GenBank/DDBJ databases">
        <title>Dyadobacter AR-3-8 sp. nov., isolated from arctic soil.</title>
        <authorList>
            <person name="Chaudhary D.K."/>
        </authorList>
    </citation>
    <scope>NUCLEOTIDE SEQUENCE [LARGE SCALE GENOMIC DNA]</scope>
    <source>
        <strain evidence="2 3">AR-3-8</strain>
    </source>
</reference>
<dbReference type="RefSeq" id="WP_137343286.1">
    <property type="nucleotide sequence ID" value="NZ_BSQH01000008.1"/>
</dbReference>
<evidence type="ECO:0000313" key="3">
    <source>
        <dbReference type="Proteomes" id="UP000304900"/>
    </source>
</evidence>
<evidence type="ECO:0000313" key="2">
    <source>
        <dbReference type="EMBL" id="TKT88172.1"/>
    </source>
</evidence>
<dbReference type="EMBL" id="SZVO01000016">
    <property type="protein sequence ID" value="TKT88172.1"/>
    <property type="molecule type" value="Genomic_DNA"/>
</dbReference>
<keyword evidence="1" id="KW-0732">Signal</keyword>
<name>A0A4U6CU87_9BACT</name>
<feature type="signal peptide" evidence="1">
    <location>
        <begin position="1"/>
        <end position="23"/>
    </location>
</feature>